<evidence type="ECO:0000259" key="1">
    <source>
        <dbReference type="Pfam" id="PF13182"/>
    </source>
</evidence>
<reference evidence="3" key="1">
    <citation type="submission" date="2016-10" db="EMBL/GenBank/DDBJ databases">
        <authorList>
            <person name="Varghese N."/>
            <person name="Submissions S."/>
        </authorList>
    </citation>
    <scope>NUCLEOTIDE SEQUENCE [LARGE SCALE GENOMIC DNA]</scope>
    <source>
        <strain evidence="3">XBD1002</strain>
    </source>
</reference>
<dbReference type="Pfam" id="PF13182">
    <property type="entry name" value="DUF4007"/>
    <property type="match status" value="1"/>
</dbReference>
<gene>
    <name evidence="2" type="ORF">SAMN04487775_10749</name>
</gene>
<organism evidence="2 3">
    <name type="scientific">Treponema bryantii</name>
    <dbReference type="NCBI Taxonomy" id="163"/>
    <lineage>
        <taxon>Bacteria</taxon>
        <taxon>Pseudomonadati</taxon>
        <taxon>Spirochaetota</taxon>
        <taxon>Spirochaetia</taxon>
        <taxon>Spirochaetales</taxon>
        <taxon>Treponemataceae</taxon>
        <taxon>Treponema</taxon>
    </lineage>
</organism>
<dbReference type="EMBL" id="FORI01000007">
    <property type="protein sequence ID" value="SFI85334.1"/>
    <property type="molecule type" value="Genomic_DNA"/>
</dbReference>
<keyword evidence="3" id="KW-1185">Reference proteome</keyword>
<feature type="domain" description="DUF4007" evidence="1">
    <location>
        <begin position="3"/>
        <end position="285"/>
    </location>
</feature>
<accession>A0A1I3LKR4</accession>
<dbReference type="InterPro" id="IPR025248">
    <property type="entry name" value="DUF4007"/>
</dbReference>
<name>A0A1I3LKR4_9SPIR</name>
<dbReference type="RefSeq" id="WP_074932239.1">
    <property type="nucleotide sequence ID" value="NZ_FORI01000007.1"/>
</dbReference>
<sequence length="291" mass="33635">MKYSGHESFSIRKDWLAKGIRKFEAFKKDELSAMDELGIGKNMVKALRYWLKVTGITVDEPKKKVFDISMLGNLIKKYDPYTEELGTLWILQYNLAKNIENATSWYFFFNEFSLSEFTAEDYLLAIKKWDEMHNEKPASESSLLKDFDCLRRTYLQRSSLDDNGKNEDFGPESNMECPFTELGLLKSLEKGLYKKASPSKQNLPLLIVLAVIINQANEQKEIKLYDLQNQPSSVGKVFNLDTILLISLLSDLENKGYVKVVRTAGLDVLRITTDLSYLDCIEKYYKDMENE</sequence>
<dbReference type="OrthoDB" id="747541at2"/>
<protein>
    <recommendedName>
        <fullName evidence="1">DUF4007 domain-containing protein</fullName>
    </recommendedName>
</protein>
<proteinExistence type="predicted"/>
<evidence type="ECO:0000313" key="3">
    <source>
        <dbReference type="Proteomes" id="UP000182737"/>
    </source>
</evidence>
<dbReference type="Proteomes" id="UP000182737">
    <property type="component" value="Unassembled WGS sequence"/>
</dbReference>
<dbReference type="AlphaFoldDB" id="A0A1I3LKR4"/>
<evidence type="ECO:0000313" key="2">
    <source>
        <dbReference type="EMBL" id="SFI85334.1"/>
    </source>
</evidence>